<name>A0A9D4ZDT0_ADICA</name>
<dbReference type="GO" id="GO:0005634">
    <property type="term" value="C:nucleus"/>
    <property type="evidence" value="ECO:0007669"/>
    <property type="project" value="TreeGrafter"/>
</dbReference>
<protein>
    <recommendedName>
        <fullName evidence="2">DDE-1 domain-containing protein</fullName>
    </recommendedName>
</protein>
<keyword evidence="1" id="KW-0472">Membrane</keyword>
<dbReference type="Proteomes" id="UP000886520">
    <property type="component" value="Chromosome 15"/>
</dbReference>
<dbReference type="InterPro" id="IPR004875">
    <property type="entry name" value="DDE_SF_endonuclease_dom"/>
</dbReference>
<dbReference type="Pfam" id="PF03184">
    <property type="entry name" value="DDE_1"/>
    <property type="match status" value="1"/>
</dbReference>
<proteinExistence type="predicted"/>
<keyword evidence="4" id="KW-1185">Reference proteome</keyword>
<dbReference type="PANTHER" id="PTHR19303:SF57">
    <property type="entry name" value="HTH CENPB-TYPE DOMAIN-CONTAINING PROTEIN"/>
    <property type="match status" value="1"/>
</dbReference>
<dbReference type="OrthoDB" id="6750291at2759"/>
<accession>A0A9D4ZDT0</accession>
<dbReference type="AlphaFoldDB" id="A0A9D4ZDT0"/>
<gene>
    <name evidence="3" type="ORF">GOP47_0015222</name>
</gene>
<feature type="domain" description="DDE-1" evidence="2">
    <location>
        <begin position="20"/>
        <end position="164"/>
    </location>
</feature>
<comment type="caution">
    <text evidence="3">The sequence shown here is derived from an EMBL/GenBank/DDBJ whole genome shotgun (WGS) entry which is preliminary data.</text>
</comment>
<dbReference type="EMBL" id="JABFUD020000015">
    <property type="protein sequence ID" value="KAI5068921.1"/>
    <property type="molecule type" value="Genomic_DNA"/>
</dbReference>
<sequence>MRVLAKKGSKVVYGITPDSREWLTILCCVNAVGSALPGYYIFKGKKAMQNYLMECEDGAVMSMQGKAWMTGQLFEAWLDHFKAMLPSPLTPTQRHLLIVDGHGSHTRLEVVEKASQWGLDIVTLPAHTSHKLQPLDVAVFKPFKSNFQKERNLWQLRTFSTQATKSELAGVASRALRTAYTESNIMAGFRAQVYGLSTIK</sequence>
<feature type="transmembrane region" description="Helical" evidence="1">
    <location>
        <begin position="22"/>
        <end position="42"/>
    </location>
</feature>
<evidence type="ECO:0000313" key="4">
    <source>
        <dbReference type="Proteomes" id="UP000886520"/>
    </source>
</evidence>
<evidence type="ECO:0000256" key="1">
    <source>
        <dbReference type="SAM" id="Phobius"/>
    </source>
</evidence>
<dbReference type="InterPro" id="IPR050863">
    <property type="entry name" value="CenT-Element_Derived"/>
</dbReference>
<reference evidence="3" key="1">
    <citation type="submission" date="2021-01" db="EMBL/GenBank/DDBJ databases">
        <title>Adiantum capillus-veneris genome.</title>
        <authorList>
            <person name="Fang Y."/>
            <person name="Liao Q."/>
        </authorList>
    </citation>
    <scope>NUCLEOTIDE SEQUENCE</scope>
    <source>
        <strain evidence="3">H3</strain>
        <tissue evidence="3">Leaf</tissue>
    </source>
</reference>
<evidence type="ECO:0000313" key="3">
    <source>
        <dbReference type="EMBL" id="KAI5068921.1"/>
    </source>
</evidence>
<dbReference type="PANTHER" id="PTHR19303">
    <property type="entry name" value="TRANSPOSON"/>
    <property type="match status" value="1"/>
</dbReference>
<evidence type="ECO:0000259" key="2">
    <source>
        <dbReference type="Pfam" id="PF03184"/>
    </source>
</evidence>
<keyword evidence="1" id="KW-0812">Transmembrane</keyword>
<keyword evidence="1" id="KW-1133">Transmembrane helix</keyword>
<dbReference type="GO" id="GO:0003677">
    <property type="term" value="F:DNA binding"/>
    <property type="evidence" value="ECO:0007669"/>
    <property type="project" value="TreeGrafter"/>
</dbReference>
<organism evidence="3 4">
    <name type="scientific">Adiantum capillus-veneris</name>
    <name type="common">Maidenhair fern</name>
    <dbReference type="NCBI Taxonomy" id="13818"/>
    <lineage>
        <taxon>Eukaryota</taxon>
        <taxon>Viridiplantae</taxon>
        <taxon>Streptophyta</taxon>
        <taxon>Embryophyta</taxon>
        <taxon>Tracheophyta</taxon>
        <taxon>Polypodiopsida</taxon>
        <taxon>Polypodiidae</taxon>
        <taxon>Polypodiales</taxon>
        <taxon>Pteridineae</taxon>
        <taxon>Pteridaceae</taxon>
        <taxon>Vittarioideae</taxon>
        <taxon>Adiantum</taxon>
    </lineage>
</organism>